<dbReference type="Proteomes" id="UP000293045">
    <property type="component" value="Unassembled WGS sequence"/>
</dbReference>
<proteinExistence type="predicted"/>
<evidence type="ECO:0000313" key="1">
    <source>
        <dbReference type="EMBL" id="TBU00923.1"/>
    </source>
</evidence>
<reference evidence="1 2" key="1">
    <citation type="submission" date="2017-12" db="EMBL/GenBank/DDBJ databases">
        <authorList>
            <person name="Pombert J.-F."/>
            <person name="Haag K.L."/>
            <person name="Ebert D."/>
        </authorList>
    </citation>
    <scope>NUCLEOTIDE SEQUENCE [LARGE SCALE GENOMIC DNA]</scope>
    <source>
        <strain evidence="1">IL-BN-2</strain>
    </source>
</reference>
<comment type="caution">
    <text evidence="1">The sequence shown here is derived from an EMBL/GenBank/DDBJ whole genome shotgun (WGS) entry which is preliminary data.</text>
</comment>
<dbReference type="EMBL" id="PIXR01001536">
    <property type="protein sequence ID" value="TBU00923.1"/>
    <property type="molecule type" value="Genomic_DNA"/>
</dbReference>
<gene>
    <name evidence="1" type="ORF">CWI39_1536p0010</name>
</gene>
<sequence>MKSVRKIMRDSVTDLSVALVENNESLNVYKKKITMHESRKKLQRENYMLELFGVEYIEFYMSMFNRSIRSVVMKL</sequence>
<organism evidence="1 2">
    <name type="scientific">Hamiltosporidium magnivora</name>
    <dbReference type="NCBI Taxonomy" id="148818"/>
    <lineage>
        <taxon>Eukaryota</taxon>
        <taxon>Fungi</taxon>
        <taxon>Fungi incertae sedis</taxon>
        <taxon>Microsporidia</taxon>
        <taxon>Dubosqiidae</taxon>
        <taxon>Hamiltosporidium</taxon>
    </lineage>
</organism>
<evidence type="ECO:0000313" key="2">
    <source>
        <dbReference type="Proteomes" id="UP000293045"/>
    </source>
</evidence>
<protein>
    <submittedName>
        <fullName evidence="1">Uncharacterized protein</fullName>
    </submittedName>
</protein>
<dbReference type="AlphaFoldDB" id="A0A4Q9L0Q4"/>
<name>A0A4Q9L0Q4_9MICR</name>
<dbReference type="VEuPathDB" id="MicrosporidiaDB:CWI39_1536p0010"/>
<accession>A0A4Q9L0Q4</accession>